<dbReference type="STRING" id="1076935.U4LUC1"/>
<protein>
    <submittedName>
        <fullName evidence="2">Similar to Kinesin light chain acc. no. P46822</fullName>
    </submittedName>
</protein>
<dbReference type="EMBL" id="HF935604">
    <property type="protein sequence ID" value="CCX31526.1"/>
    <property type="molecule type" value="Genomic_DNA"/>
</dbReference>
<evidence type="ECO:0000256" key="1">
    <source>
        <dbReference type="SAM" id="MobiDB-lite"/>
    </source>
</evidence>
<dbReference type="OrthoDB" id="5986190at2759"/>
<dbReference type="Pfam" id="PF13424">
    <property type="entry name" value="TPR_12"/>
    <property type="match status" value="1"/>
</dbReference>
<dbReference type="AlphaFoldDB" id="U4LUC1"/>
<feature type="region of interest" description="Disordered" evidence="1">
    <location>
        <begin position="128"/>
        <end position="151"/>
    </location>
</feature>
<keyword evidence="3" id="KW-1185">Reference proteome</keyword>
<evidence type="ECO:0000313" key="3">
    <source>
        <dbReference type="Proteomes" id="UP000018144"/>
    </source>
</evidence>
<proteinExistence type="predicted"/>
<dbReference type="OMA" id="LAINFHA"/>
<evidence type="ECO:0000313" key="2">
    <source>
        <dbReference type="EMBL" id="CCX31526.1"/>
    </source>
</evidence>
<sequence length="230" mass="26349">MSSMNNLAINFHAQGRYREAEDLQMKMMETRKRIIGEEHPTTLISMQNLAFTLRDQGRINEAGDLLIRTLEICRKVHAGNHSDIVHYTVNIAYTLATIDNRAISLYDEGRCDEAESFRAKASEIRKRLLDEESSTDDASMDNPTITSEESMELQETVVKLLEKVTGKEHEATLASMFYPSKTIYNEGRGRDVITTMEQVISIEMRLYGDEHSNTQDSIKVLEIFKQHVDR</sequence>
<dbReference type="InterPro" id="IPR053137">
    <property type="entry name" value="NLR-like"/>
</dbReference>
<gene>
    <name evidence="2" type="ORF">PCON_10875</name>
</gene>
<dbReference type="PANTHER" id="PTHR46082:SF6">
    <property type="entry name" value="AAA+ ATPASE DOMAIN-CONTAINING PROTEIN-RELATED"/>
    <property type="match status" value="1"/>
</dbReference>
<dbReference type="eggNOG" id="KOG1840">
    <property type="taxonomic scope" value="Eukaryota"/>
</dbReference>
<dbReference type="Proteomes" id="UP000018144">
    <property type="component" value="Unassembled WGS sequence"/>
</dbReference>
<reference evidence="2 3" key="1">
    <citation type="journal article" date="2013" name="PLoS Genet.">
        <title>The genome and development-dependent transcriptomes of Pyronema confluens: a window into fungal evolution.</title>
        <authorList>
            <person name="Traeger S."/>
            <person name="Altegoer F."/>
            <person name="Freitag M."/>
            <person name="Gabaldon T."/>
            <person name="Kempken F."/>
            <person name="Kumar A."/>
            <person name="Marcet-Houben M."/>
            <person name="Poggeler S."/>
            <person name="Stajich J.E."/>
            <person name="Nowrousian M."/>
        </authorList>
    </citation>
    <scope>NUCLEOTIDE SEQUENCE [LARGE SCALE GENOMIC DNA]</scope>
    <source>
        <strain evidence="3">CBS 100304</strain>
        <tissue evidence="2">Vegetative mycelium</tissue>
    </source>
</reference>
<name>U4LUC1_PYROM</name>
<dbReference type="Gene3D" id="1.25.40.10">
    <property type="entry name" value="Tetratricopeptide repeat domain"/>
    <property type="match status" value="2"/>
</dbReference>
<dbReference type="Pfam" id="PF13374">
    <property type="entry name" value="TPR_10"/>
    <property type="match status" value="1"/>
</dbReference>
<dbReference type="PANTHER" id="PTHR46082">
    <property type="entry name" value="ATP/GTP-BINDING PROTEIN-RELATED"/>
    <property type="match status" value="1"/>
</dbReference>
<accession>U4LUC1</accession>
<dbReference type="InterPro" id="IPR011990">
    <property type="entry name" value="TPR-like_helical_dom_sf"/>
</dbReference>
<organism evidence="2 3">
    <name type="scientific">Pyronema omphalodes (strain CBS 100304)</name>
    <name type="common">Pyronema confluens</name>
    <dbReference type="NCBI Taxonomy" id="1076935"/>
    <lineage>
        <taxon>Eukaryota</taxon>
        <taxon>Fungi</taxon>
        <taxon>Dikarya</taxon>
        <taxon>Ascomycota</taxon>
        <taxon>Pezizomycotina</taxon>
        <taxon>Pezizomycetes</taxon>
        <taxon>Pezizales</taxon>
        <taxon>Pyronemataceae</taxon>
        <taxon>Pyronema</taxon>
    </lineage>
</organism>
<dbReference type="SUPFAM" id="SSF48452">
    <property type="entry name" value="TPR-like"/>
    <property type="match status" value="1"/>
</dbReference>